<feature type="compositionally biased region" description="Low complexity" evidence="3">
    <location>
        <begin position="24"/>
        <end position="34"/>
    </location>
</feature>
<comment type="subcellular location">
    <subcellularLocation>
        <location evidence="1">Archaeal flagellum</location>
    </subcellularLocation>
</comment>
<proteinExistence type="predicted"/>
<dbReference type="InterPro" id="IPR016682">
    <property type="entry name" value="FlaD_prd_arc"/>
</dbReference>
<organism evidence="5 6">
    <name type="scientific">Halobacterium salinarum (strain ATCC 33171 / DSM 3754 / JCM 8978 / NBRC 102687 / NCIMB 764 / 91-R6)</name>
    <dbReference type="NCBI Taxonomy" id="2597657"/>
    <lineage>
        <taxon>Archaea</taxon>
        <taxon>Methanobacteriati</taxon>
        <taxon>Methanobacteriota</taxon>
        <taxon>Stenosarchaea group</taxon>
        <taxon>Halobacteria</taxon>
        <taxon>Halobacteriales</taxon>
        <taxon>Halobacteriaceae</taxon>
        <taxon>Halobacterium</taxon>
    </lineage>
</organism>
<keyword evidence="5" id="KW-0969">Cilium</keyword>
<dbReference type="EMBL" id="VRYN01000004">
    <property type="protein sequence ID" value="TYO75616.1"/>
    <property type="molecule type" value="Genomic_DNA"/>
</dbReference>
<keyword evidence="5" id="KW-0282">Flagellum</keyword>
<comment type="caution">
    <text evidence="5">The sequence shown here is derived from an EMBL/GenBank/DDBJ whole genome shotgun (WGS) entry which is preliminary data.</text>
</comment>
<gene>
    <name evidence="5" type="ORF">APQ99_01941</name>
</gene>
<sequence>MAADSGDDGLVSEPDADPGGRMSAPTGPGAAPGLAVGGEDGPHLAEPPTGYLADVVCLEWLEYLLTEFGPKNTVRTINYYERIGWIGEPVRDQLFDFLEGLTDSDYLYREEFGSTELTMDDHLESLEYIEELASEDIERVIVDRCEDLHRNGIQR</sequence>
<feature type="region of interest" description="Disordered" evidence="3">
    <location>
        <begin position="1"/>
        <end position="42"/>
    </location>
</feature>
<evidence type="ECO:0000256" key="1">
    <source>
        <dbReference type="ARBA" id="ARBA00004618"/>
    </source>
</evidence>
<reference evidence="5 6" key="1">
    <citation type="submission" date="2019-07" db="EMBL/GenBank/DDBJ databases">
        <title>Genomic Encyclopedia of Archaeal and Bacterial Type Strains, Phase II (KMG-II): from individual species to whole genera.</title>
        <authorList>
            <person name="Goeker M."/>
        </authorList>
    </citation>
    <scope>NUCLEOTIDE SEQUENCE [LARGE SCALE GENOMIC DNA]</scope>
    <source>
        <strain evidence="5 6">DSM 3754</strain>
    </source>
</reference>
<dbReference type="InterPro" id="IPR006752">
    <property type="entry name" value="Arch_fla_DE"/>
</dbReference>
<evidence type="ECO:0000256" key="3">
    <source>
        <dbReference type="SAM" id="MobiDB-lite"/>
    </source>
</evidence>
<evidence type="ECO:0000259" key="4">
    <source>
        <dbReference type="Pfam" id="PF04659"/>
    </source>
</evidence>
<dbReference type="GO" id="GO:0097589">
    <property type="term" value="C:archaeal-type flagellum"/>
    <property type="evidence" value="ECO:0007669"/>
    <property type="project" value="UniProtKB-SubCell"/>
</dbReference>
<name>A0A663A6Y9_HALS9</name>
<evidence type="ECO:0000313" key="5">
    <source>
        <dbReference type="EMBL" id="TYO75616.1"/>
    </source>
</evidence>
<evidence type="ECO:0000313" key="6">
    <source>
        <dbReference type="Proteomes" id="UP000323075"/>
    </source>
</evidence>
<keyword evidence="2" id="KW-0974">Archaeal flagellum</keyword>
<dbReference type="InterPro" id="IPR052494">
    <property type="entry name" value="Flagella_assembly_related"/>
</dbReference>
<protein>
    <submittedName>
        <fullName evidence="5">Flagella protein</fullName>
    </submittedName>
</protein>
<dbReference type="PANTHER" id="PTHR40698:SF1">
    <property type="entry name" value="FLAGELLA-RELATED PROTEIN D-RELATED"/>
    <property type="match status" value="1"/>
</dbReference>
<dbReference type="GO" id="GO:0097588">
    <property type="term" value="P:archaeal or bacterial-type flagellum-dependent cell motility"/>
    <property type="evidence" value="ECO:0007669"/>
    <property type="project" value="InterPro"/>
</dbReference>
<feature type="domain" description="Archaeal flagella protein FlaD/E" evidence="4">
    <location>
        <begin position="41"/>
        <end position="133"/>
    </location>
</feature>
<dbReference type="Pfam" id="PF04659">
    <property type="entry name" value="Arch_fla_DE"/>
    <property type="match status" value="1"/>
</dbReference>
<accession>A0A663A6Y9</accession>
<keyword evidence="5" id="KW-0966">Cell projection</keyword>
<dbReference type="Proteomes" id="UP000323075">
    <property type="component" value="Unassembled WGS sequence"/>
</dbReference>
<dbReference type="PIRSF" id="PIRSF017066">
    <property type="entry name" value="FlaD_arch_prd"/>
    <property type="match status" value="1"/>
</dbReference>
<dbReference type="PANTHER" id="PTHR40698">
    <property type="entry name" value="FLAGELLA-RELATED PROTEIN E-RELATED-RELATED"/>
    <property type="match status" value="1"/>
</dbReference>
<dbReference type="AlphaFoldDB" id="A0A663A6Y9"/>
<evidence type="ECO:0000256" key="2">
    <source>
        <dbReference type="ARBA" id="ARBA00022440"/>
    </source>
</evidence>